<evidence type="ECO:0000256" key="1">
    <source>
        <dbReference type="SAM" id="MobiDB-lite"/>
    </source>
</evidence>
<evidence type="ECO:0000313" key="2">
    <source>
        <dbReference type="EMBL" id="PYH76588.1"/>
    </source>
</evidence>
<accession>A0A319CM86</accession>
<reference evidence="2 3" key="1">
    <citation type="submission" date="2016-12" db="EMBL/GenBank/DDBJ databases">
        <title>The genomes of Aspergillus section Nigri reveals drivers in fungal speciation.</title>
        <authorList>
            <consortium name="DOE Joint Genome Institute"/>
            <person name="Vesth T.C."/>
            <person name="Nybo J."/>
            <person name="Theobald S."/>
            <person name="Brandl J."/>
            <person name="Frisvad J.C."/>
            <person name="Nielsen K.F."/>
            <person name="Lyhne E.K."/>
            <person name="Kogle M.E."/>
            <person name="Kuo A."/>
            <person name="Riley R."/>
            <person name="Clum A."/>
            <person name="Nolan M."/>
            <person name="Lipzen A."/>
            <person name="Salamov A."/>
            <person name="Henrissat B."/>
            <person name="Wiebenga A."/>
            <person name="De Vries R.P."/>
            <person name="Grigoriev I.V."/>
            <person name="Mortensen U.H."/>
            <person name="Andersen M.R."/>
            <person name="Baker S.E."/>
        </authorList>
    </citation>
    <scope>NUCLEOTIDE SEQUENCE [LARGE SCALE GENOMIC DNA]</scope>
    <source>
        <strain evidence="2 3">CBS 121591</strain>
    </source>
</reference>
<feature type="region of interest" description="Disordered" evidence="1">
    <location>
        <begin position="26"/>
        <end position="79"/>
    </location>
</feature>
<dbReference type="VEuPathDB" id="FungiDB:BO82DRAFT_359012"/>
<sequence>MYCTPLLPGPSTITGSTPMHWIAIRTDSSDLPPESGLEPRPGPGPGPGPGPVTASPPARPPSITISSPTTRKLPRANPS</sequence>
<feature type="compositionally biased region" description="Pro residues" evidence="1">
    <location>
        <begin position="40"/>
        <end position="50"/>
    </location>
</feature>
<dbReference type="Proteomes" id="UP000248340">
    <property type="component" value="Unassembled WGS sequence"/>
</dbReference>
<gene>
    <name evidence="2" type="ORF">BO82DRAFT_359012</name>
</gene>
<keyword evidence="3" id="KW-1185">Reference proteome</keyword>
<protein>
    <submittedName>
        <fullName evidence="2">Uncharacterized protein</fullName>
    </submittedName>
</protein>
<dbReference type="RefSeq" id="XP_025486788.1">
    <property type="nucleotide sequence ID" value="XM_025636453.1"/>
</dbReference>
<organism evidence="2 3">
    <name type="scientific">Aspergillus uvarum CBS 121591</name>
    <dbReference type="NCBI Taxonomy" id="1448315"/>
    <lineage>
        <taxon>Eukaryota</taxon>
        <taxon>Fungi</taxon>
        <taxon>Dikarya</taxon>
        <taxon>Ascomycota</taxon>
        <taxon>Pezizomycotina</taxon>
        <taxon>Eurotiomycetes</taxon>
        <taxon>Eurotiomycetidae</taxon>
        <taxon>Eurotiales</taxon>
        <taxon>Aspergillaceae</taxon>
        <taxon>Aspergillus</taxon>
        <taxon>Aspergillus subgen. Circumdati</taxon>
    </lineage>
</organism>
<dbReference type="AlphaFoldDB" id="A0A319CM86"/>
<evidence type="ECO:0000313" key="3">
    <source>
        <dbReference type="Proteomes" id="UP000248340"/>
    </source>
</evidence>
<dbReference type="EMBL" id="KZ821755">
    <property type="protein sequence ID" value="PYH76588.1"/>
    <property type="molecule type" value="Genomic_DNA"/>
</dbReference>
<dbReference type="GeneID" id="37139194"/>
<proteinExistence type="predicted"/>
<name>A0A319CM86_9EURO</name>